<dbReference type="EMBL" id="JAVKGR010000007">
    <property type="protein sequence ID" value="MDR8019356.1"/>
    <property type="molecule type" value="Genomic_DNA"/>
</dbReference>
<evidence type="ECO:0000313" key="3">
    <source>
        <dbReference type="Proteomes" id="UP001251870"/>
    </source>
</evidence>
<organism evidence="2 3">
    <name type="scientific">Nesterenkonia aerolata</name>
    <dbReference type="NCBI Taxonomy" id="3074079"/>
    <lineage>
        <taxon>Bacteria</taxon>
        <taxon>Bacillati</taxon>
        <taxon>Actinomycetota</taxon>
        <taxon>Actinomycetes</taxon>
        <taxon>Micrococcales</taxon>
        <taxon>Micrococcaceae</taxon>
        <taxon>Nesterenkonia</taxon>
    </lineage>
</organism>
<dbReference type="Proteomes" id="UP001251870">
    <property type="component" value="Unassembled WGS sequence"/>
</dbReference>
<gene>
    <name evidence="2" type="ORF">RIL96_07225</name>
</gene>
<feature type="transmembrane region" description="Helical" evidence="1">
    <location>
        <begin position="6"/>
        <end position="25"/>
    </location>
</feature>
<keyword evidence="1" id="KW-0812">Transmembrane</keyword>
<comment type="caution">
    <text evidence="2">The sequence shown here is derived from an EMBL/GenBank/DDBJ whole genome shotgun (WGS) entry which is preliminary data.</text>
</comment>
<protein>
    <recommendedName>
        <fullName evidence="4">Multicomponent Na+:H+ antiporter subunit F</fullName>
    </recommendedName>
</protein>
<proteinExistence type="predicted"/>
<name>A0ABU2DSH4_9MICC</name>
<dbReference type="RefSeq" id="WP_310548345.1">
    <property type="nucleotide sequence ID" value="NZ_JAVKGR010000007.1"/>
</dbReference>
<keyword evidence="1" id="KW-1133">Transmembrane helix</keyword>
<accession>A0ABU2DSH4</accession>
<evidence type="ECO:0000313" key="2">
    <source>
        <dbReference type="EMBL" id="MDR8019356.1"/>
    </source>
</evidence>
<evidence type="ECO:0000256" key="1">
    <source>
        <dbReference type="SAM" id="Phobius"/>
    </source>
</evidence>
<keyword evidence="1" id="KW-0472">Membrane</keyword>
<feature type="transmembrane region" description="Helical" evidence="1">
    <location>
        <begin position="32"/>
        <end position="54"/>
    </location>
</feature>
<keyword evidence="3" id="KW-1185">Reference proteome</keyword>
<evidence type="ECO:0008006" key="4">
    <source>
        <dbReference type="Google" id="ProtNLM"/>
    </source>
</evidence>
<sequence length="99" mass="9928">MVETVLSVVVGLLVLNLVIAAVVFARLRAAGAWLLVILLASTTGIALAAVLAVLNDAPRMLDAALVLAGTAVVTAAVRSDAERTRGGTPVDAEHGTADG</sequence>
<reference evidence="2 3" key="1">
    <citation type="submission" date="2023-09" db="EMBL/GenBank/DDBJ databases">
        <title>Description of three actinobacteria isolated from air of manufacturing shop in a pharmaceutical factory.</title>
        <authorList>
            <person name="Zhang D.-F."/>
        </authorList>
    </citation>
    <scope>NUCLEOTIDE SEQUENCE [LARGE SCALE GENOMIC DNA]</scope>
    <source>
        <strain evidence="2 3">LY-0111</strain>
    </source>
</reference>